<proteinExistence type="predicted"/>
<organism evidence="1 2">
    <name type="scientific">Candidatus Entotheonella gemina</name>
    <dbReference type="NCBI Taxonomy" id="1429439"/>
    <lineage>
        <taxon>Bacteria</taxon>
        <taxon>Pseudomonadati</taxon>
        <taxon>Nitrospinota/Tectimicrobiota group</taxon>
        <taxon>Candidatus Tectimicrobiota</taxon>
        <taxon>Candidatus Entotheonellia</taxon>
        <taxon>Candidatus Entotheonellales</taxon>
        <taxon>Candidatus Entotheonellaceae</taxon>
        <taxon>Candidatus Entotheonella</taxon>
    </lineage>
</organism>
<comment type="caution">
    <text evidence="1">The sequence shown here is derived from an EMBL/GenBank/DDBJ whole genome shotgun (WGS) entry which is preliminary data.</text>
</comment>
<dbReference type="Proteomes" id="UP000019140">
    <property type="component" value="Unassembled WGS sequence"/>
</dbReference>
<dbReference type="EMBL" id="AZHX01000125">
    <property type="protein sequence ID" value="ETX08823.1"/>
    <property type="molecule type" value="Genomic_DNA"/>
</dbReference>
<dbReference type="AlphaFoldDB" id="W4MF52"/>
<keyword evidence="2" id="KW-1185">Reference proteome</keyword>
<name>W4MF52_9BACT</name>
<dbReference type="HOGENOM" id="CLU_108525_0_0_7"/>
<dbReference type="Pfam" id="PF14196">
    <property type="entry name" value="ATC_hydrolase"/>
    <property type="match status" value="1"/>
</dbReference>
<reference evidence="1 2" key="1">
    <citation type="journal article" date="2014" name="Nature">
        <title>An environmental bacterial taxon with a large and distinct metabolic repertoire.</title>
        <authorList>
            <person name="Wilson M.C."/>
            <person name="Mori T."/>
            <person name="Ruckert C."/>
            <person name="Uria A.R."/>
            <person name="Helf M.J."/>
            <person name="Takada K."/>
            <person name="Gernert C."/>
            <person name="Steffens U.A."/>
            <person name="Heycke N."/>
            <person name="Schmitt S."/>
            <person name="Rinke C."/>
            <person name="Helfrich E.J."/>
            <person name="Brachmann A.O."/>
            <person name="Gurgui C."/>
            <person name="Wakimoto T."/>
            <person name="Kracht M."/>
            <person name="Crusemann M."/>
            <person name="Hentschel U."/>
            <person name="Abe I."/>
            <person name="Matsunaga S."/>
            <person name="Kalinowski J."/>
            <person name="Takeyama H."/>
            <person name="Piel J."/>
        </authorList>
    </citation>
    <scope>NUCLEOTIDE SEQUENCE [LARGE SCALE GENOMIC DNA]</scope>
    <source>
        <strain evidence="2">TSY2</strain>
    </source>
</reference>
<gene>
    <name evidence="1" type="ORF">ETSY2_03070</name>
</gene>
<evidence type="ECO:0000313" key="2">
    <source>
        <dbReference type="Proteomes" id="UP000019140"/>
    </source>
</evidence>
<protein>
    <recommendedName>
        <fullName evidence="3">L-2-amino-thiazoline-4-carboxylic acid hydrolase</fullName>
    </recommendedName>
</protein>
<evidence type="ECO:0008006" key="3">
    <source>
        <dbReference type="Google" id="ProtNLM"/>
    </source>
</evidence>
<evidence type="ECO:0000313" key="1">
    <source>
        <dbReference type="EMBL" id="ETX08823.1"/>
    </source>
</evidence>
<sequence length="211" mass="24344">MERSERIQWFLDALTEKLSQTLPDQATTLIDEIEAAVPAIRQSNQSRVVDKPSINHLEMTSLLLASYRVLSNVMSDRDAILDLMRQTMAEPLQAHMQMCLTQRFGIEPDAPKEAFEAAAMNFKQRGEQSFGKAFRYEQAVQTLEQSFVHIRRCFFNDFFRANDAPALTPLFCFMDTLWADALHKGEYNVRFERPTTLAAGDDMCRFQFSRE</sequence>
<dbReference type="InterPro" id="IPR026002">
    <property type="entry name" value="ATC_hydrolase-like"/>
</dbReference>
<accession>W4MF52</accession>